<accession>A0ABD6BQJ9</accession>
<evidence type="ECO:0000256" key="10">
    <source>
        <dbReference type="SAM" id="MobiDB-lite"/>
    </source>
</evidence>
<dbReference type="SUPFAM" id="SSF55681">
    <property type="entry name" value="Class II aaRS and biotin synthetases"/>
    <property type="match status" value="1"/>
</dbReference>
<comment type="caution">
    <text evidence="12">The sequence shown here is derived from an EMBL/GenBank/DDBJ whole genome shotgun (WGS) entry which is preliminary data.</text>
</comment>
<name>A0ABD6BQJ9_9EURY</name>
<dbReference type="GO" id="GO:0006412">
    <property type="term" value="P:translation"/>
    <property type="evidence" value="ECO:0007669"/>
    <property type="project" value="UniProtKB-KW"/>
</dbReference>
<dbReference type="EMBL" id="JBHUCZ010000002">
    <property type="protein sequence ID" value="MFD1566930.1"/>
    <property type="molecule type" value="Genomic_DNA"/>
</dbReference>
<keyword evidence="4" id="KW-0547">Nucleotide-binding</keyword>
<dbReference type="Pfam" id="PF03129">
    <property type="entry name" value="HGTP_anticodon"/>
    <property type="match status" value="1"/>
</dbReference>
<comment type="catalytic activity">
    <reaction evidence="9">
        <text>tRNA(Pro) + L-proline + ATP = L-prolyl-tRNA(Pro) + AMP + diphosphate</text>
        <dbReference type="Rhea" id="RHEA:14305"/>
        <dbReference type="Rhea" id="RHEA-COMP:9700"/>
        <dbReference type="Rhea" id="RHEA-COMP:9702"/>
        <dbReference type="ChEBI" id="CHEBI:30616"/>
        <dbReference type="ChEBI" id="CHEBI:33019"/>
        <dbReference type="ChEBI" id="CHEBI:60039"/>
        <dbReference type="ChEBI" id="CHEBI:78442"/>
        <dbReference type="ChEBI" id="CHEBI:78532"/>
        <dbReference type="ChEBI" id="CHEBI:456215"/>
        <dbReference type="EC" id="6.1.1.15"/>
    </reaction>
</comment>
<dbReference type="InterPro" id="IPR045864">
    <property type="entry name" value="aa-tRNA-synth_II/BPL/LPL"/>
</dbReference>
<dbReference type="InterPro" id="IPR002316">
    <property type="entry name" value="Pro-tRNA-ligase_IIa"/>
</dbReference>
<dbReference type="AlphaFoldDB" id="A0ABD6BQJ9"/>
<feature type="region of interest" description="Disordered" evidence="10">
    <location>
        <begin position="406"/>
        <end position="429"/>
    </location>
</feature>
<dbReference type="EC" id="6.1.1.15" evidence="2"/>
<evidence type="ECO:0000256" key="8">
    <source>
        <dbReference type="ARBA" id="ARBA00029731"/>
    </source>
</evidence>
<dbReference type="Gene3D" id="3.30.930.10">
    <property type="entry name" value="Bira Bifunctional Protein, Domain 2"/>
    <property type="match status" value="1"/>
</dbReference>
<dbReference type="PANTHER" id="PTHR42753">
    <property type="entry name" value="MITOCHONDRIAL RIBOSOME PROTEIN L39/PROLYL-TRNA LIGASE FAMILY MEMBER"/>
    <property type="match status" value="1"/>
</dbReference>
<reference evidence="12 13" key="1">
    <citation type="journal article" date="2019" name="Int. J. Syst. Evol. Microbiol.">
        <title>The Global Catalogue of Microorganisms (GCM) 10K type strain sequencing project: providing services to taxonomists for standard genome sequencing and annotation.</title>
        <authorList>
            <consortium name="The Broad Institute Genomics Platform"/>
            <consortium name="The Broad Institute Genome Sequencing Center for Infectious Disease"/>
            <person name="Wu L."/>
            <person name="Ma J."/>
        </authorList>
    </citation>
    <scope>NUCLEOTIDE SEQUENCE [LARGE SCALE GENOMIC DNA]</scope>
    <source>
        <strain evidence="12 13">CGMCC 1.12859</strain>
    </source>
</reference>
<evidence type="ECO:0000256" key="9">
    <source>
        <dbReference type="ARBA" id="ARBA00047671"/>
    </source>
</evidence>
<proteinExistence type="predicted"/>
<dbReference type="PROSITE" id="PS50862">
    <property type="entry name" value="AA_TRNA_LIGASE_II"/>
    <property type="match status" value="1"/>
</dbReference>
<dbReference type="Gene3D" id="3.40.50.800">
    <property type="entry name" value="Anticodon-binding domain"/>
    <property type="match status" value="1"/>
</dbReference>
<dbReference type="GO" id="GO:0004827">
    <property type="term" value="F:proline-tRNA ligase activity"/>
    <property type="evidence" value="ECO:0007669"/>
    <property type="project" value="UniProtKB-EC"/>
</dbReference>
<keyword evidence="5" id="KW-0067">ATP-binding</keyword>
<keyword evidence="7" id="KW-0030">Aminoacyl-tRNA synthetase</keyword>
<comment type="subcellular location">
    <subcellularLocation>
        <location evidence="1">Cytoplasm</location>
    </subcellularLocation>
</comment>
<evidence type="ECO:0000256" key="2">
    <source>
        <dbReference type="ARBA" id="ARBA00012831"/>
    </source>
</evidence>
<dbReference type="InterPro" id="IPR050062">
    <property type="entry name" value="Pro-tRNA_synthetase"/>
</dbReference>
<organism evidence="12 13">
    <name type="scientific">Halolamina litorea</name>
    <dbReference type="NCBI Taxonomy" id="1515593"/>
    <lineage>
        <taxon>Archaea</taxon>
        <taxon>Methanobacteriati</taxon>
        <taxon>Methanobacteriota</taxon>
        <taxon>Stenosarchaea group</taxon>
        <taxon>Halobacteria</taxon>
        <taxon>Halobacteriales</taxon>
        <taxon>Haloferacaceae</taxon>
    </lineage>
</organism>
<dbReference type="SUPFAM" id="SSF52954">
    <property type="entry name" value="Class II aaRS ABD-related"/>
    <property type="match status" value="1"/>
</dbReference>
<keyword evidence="3 12" id="KW-0436">Ligase</keyword>
<feature type="domain" description="Aminoacyl-transfer RNA synthetases class-II family profile" evidence="11">
    <location>
        <begin position="43"/>
        <end position="335"/>
    </location>
</feature>
<keyword evidence="13" id="KW-1185">Reference proteome</keyword>
<dbReference type="Proteomes" id="UP001597139">
    <property type="component" value="Unassembled WGS sequence"/>
</dbReference>
<evidence type="ECO:0000256" key="4">
    <source>
        <dbReference type="ARBA" id="ARBA00022741"/>
    </source>
</evidence>
<evidence type="ECO:0000313" key="13">
    <source>
        <dbReference type="Proteomes" id="UP001597139"/>
    </source>
</evidence>
<dbReference type="PRINTS" id="PR01046">
    <property type="entry name" value="TRNASYNTHPRO"/>
</dbReference>
<evidence type="ECO:0000256" key="1">
    <source>
        <dbReference type="ARBA" id="ARBA00004496"/>
    </source>
</evidence>
<dbReference type="PANTHER" id="PTHR42753:SF2">
    <property type="entry name" value="PROLINE--TRNA LIGASE"/>
    <property type="match status" value="1"/>
</dbReference>
<dbReference type="InterPro" id="IPR002314">
    <property type="entry name" value="aa-tRNA-synt_IIb"/>
</dbReference>
<keyword evidence="6" id="KW-0648">Protein biosynthesis</keyword>
<evidence type="ECO:0000256" key="3">
    <source>
        <dbReference type="ARBA" id="ARBA00022598"/>
    </source>
</evidence>
<evidence type="ECO:0000256" key="7">
    <source>
        <dbReference type="ARBA" id="ARBA00023146"/>
    </source>
</evidence>
<evidence type="ECO:0000313" key="12">
    <source>
        <dbReference type="EMBL" id="MFD1566930.1"/>
    </source>
</evidence>
<evidence type="ECO:0000256" key="5">
    <source>
        <dbReference type="ARBA" id="ARBA00022840"/>
    </source>
</evidence>
<dbReference type="Pfam" id="PF00587">
    <property type="entry name" value="tRNA-synt_2b"/>
    <property type="match status" value="1"/>
</dbReference>
<evidence type="ECO:0000259" key="11">
    <source>
        <dbReference type="PROSITE" id="PS50862"/>
    </source>
</evidence>
<evidence type="ECO:0000256" key="6">
    <source>
        <dbReference type="ARBA" id="ARBA00022917"/>
    </source>
</evidence>
<dbReference type="InterPro" id="IPR004154">
    <property type="entry name" value="Anticodon-bd"/>
</dbReference>
<dbReference type="InterPro" id="IPR006195">
    <property type="entry name" value="aa-tRNA-synth_II"/>
</dbReference>
<dbReference type="GO" id="GO:0005524">
    <property type="term" value="F:ATP binding"/>
    <property type="evidence" value="ECO:0007669"/>
    <property type="project" value="UniProtKB-KW"/>
</dbReference>
<sequence>MRRSDLFLPASRERRGEWVGATRLLVRAGLIREFGSGLWGLTPAGQRVKTKIEARVHDAMRSVGAQAASLPNLQYSDRWRESGRWGAFEGEMFTFRNREDRAMCLAPSHEEGVVHLLDGLVRSYDDLPVVLYQIDSKFRDDHARAGLLRCKEFTMKDAYSAHVDADSLREAYRTMRAAYLRIFDDLGLTIAVCGADNSVMGGDRSEEFVAPVDEGSCRLTHCSADGCRWGVTDEAAEFDEYAASDDCPDCGGRLATDGGVEVGHVFELGTRYTDAIGLTVDDRDGGTTTVEMGSYGIGVTRLLQTIVMQGAWERDGGSDAESLDWPVTDWGSVAPYRAAVVPIGDDDAVRETATGIHDAIGADCLLFDDDQSVGERFAESDLLGVPATVVVGNHYRETGEVEIERKDGETRSVTPESVPAAVERFATGD</sequence>
<dbReference type="RefSeq" id="WP_267646625.1">
    <property type="nucleotide sequence ID" value="NZ_JANHGR010000001.1"/>
</dbReference>
<gene>
    <name evidence="12" type="ORF">ACFSAU_05440</name>
</gene>
<protein>
    <recommendedName>
        <fullName evidence="2">proline--tRNA ligase</fullName>
        <ecNumber evidence="2">6.1.1.15</ecNumber>
    </recommendedName>
    <alternativeName>
        <fullName evidence="8">Prolyl-tRNA synthetase</fullName>
    </alternativeName>
</protein>
<dbReference type="InterPro" id="IPR036621">
    <property type="entry name" value="Anticodon-bd_dom_sf"/>
</dbReference>
<dbReference type="GO" id="GO:0005737">
    <property type="term" value="C:cytoplasm"/>
    <property type="evidence" value="ECO:0007669"/>
    <property type="project" value="UniProtKB-SubCell"/>
</dbReference>